<keyword evidence="2" id="KW-0255">Endonuclease</keyword>
<dbReference type="Pfam" id="PF03372">
    <property type="entry name" value="Exo_endo_phos"/>
    <property type="match status" value="1"/>
</dbReference>
<evidence type="ECO:0000259" key="1">
    <source>
        <dbReference type="Pfam" id="PF03372"/>
    </source>
</evidence>
<keyword evidence="2" id="KW-0540">Nuclease</keyword>
<sequence length="259" mass="27267">MRLRLASVNAASGRDLRSGRVDTPALVEAVAALDADAVAVQEVDHLLPRSAGVDQTALLAAGLGGRGRFVATVHGTPGAPQGVREAHRTVADEPSYGIALLLRGPHDEALGFRELRMPAGRGRLPVLDPAAGLRLIPDEPRAVVAAVLRTPAGPVSVLATHLSFTPWQAGVQLRRIREFARTLPRPLVLLGDLNLPPGVVRRVLPWTPLVTGPTFPSPAPKVQLDHALADGLPAAVRVSGRVERVGGSDHRAVVVDLEL</sequence>
<proteinExistence type="predicted"/>
<protein>
    <submittedName>
        <fullName evidence="2">Endonuclease/exonuclease/phosphatase family metal-dependent hydrolase</fullName>
    </submittedName>
</protein>
<accession>A0A2T0R429</accession>
<dbReference type="InterPro" id="IPR036691">
    <property type="entry name" value="Endo/exonu/phosph_ase_sf"/>
</dbReference>
<keyword evidence="2" id="KW-0378">Hydrolase</keyword>
<evidence type="ECO:0000313" key="2">
    <source>
        <dbReference type="EMBL" id="PRY15126.1"/>
    </source>
</evidence>
<dbReference type="Proteomes" id="UP000238083">
    <property type="component" value="Unassembled WGS sequence"/>
</dbReference>
<dbReference type="Gene3D" id="3.60.10.10">
    <property type="entry name" value="Endonuclease/exonuclease/phosphatase"/>
    <property type="match status" value="1"/>
</dbReference>
<dbReference type="PANTHER" id="PTHR14859:SF15">
    <property type="entry name" value="ENDONUCLEASE_EXONUCLEASE_PHOSPHATASE DOMAIN-CONTAINING PROTEIN"/>
    <property type="match status" value="1"/>
</dbReference>
<dbReference type="GO" id="GO:0004519">
    <property type="term" value="F:endonuclease activity"/>
    <property type="evidence" value="ECO:0007669"/>
    <property type="project" value="UniProtKB-KW"/>
</dbReference>
<dbReference type="GO" id="GO:0004527">
    <property type="term" value="F:exonuclease activity"/>
    <property type="evidence" value="ECO:0007669"/>
    <property type="project" value="UniProtKB-KW"/>
</dbReference>
<dbReference type="OrthoDB" id="155529at2"/>
<feature type="domain" description="Endonuclease/exonuclease/phosphatase" evidence="1">
    <location>
        <begin position="21"/>
        <end position="250"/>
    </location>
</feature>
<gene>
    <name evidence="2" type="ORF">CLV37_10552</name>
</gene>
<dbReference type="InterPro" id="IPR005135">
    <property type="entry name" value="Endo/exonuclease/phosphatase"/>
</dbReference>
<keyword evidence="3" id="KW-1185">Reference proteome</keyword>
<dbReference type="InterPro" id="IPR051916">
    <property type="entry name" value="GPI-anchor_lipid_remodeler"/>
</dbReference>
<dbReference type="GO" id="GO:0016020">
    <property type="term" value="C:membrane"/>
    <property type="evidence" value="ECO:0007669"/>
    <property type="project" value="GOC"/>
</dbReference>
<comment type="caution">
    <text evidence="2">The sequence shown here is derived from an EMBL/GenBank/DDBJ whole genome shotgun (WGS) entry which is preliminary data.</text>
</comment>
<evidence type="ECO:0000313" key="3">
    <source>
        <dbReference type="Proteomes" id="UP000238083"/>
    </source>
</evidence>
<dbReference type="GO" id="GO:0006506">
    <property type="term" value="P:GPI anchor biosynthetic process"/>
    <property type="evidence" value="ECO:0007669"/>
    <property type="project" value="TreeGrafter"/>
</dbReference>
<dbReference type="SUPFAM" id="SSF56219">
    <property type="entry name" value="DNase I-like"/>
    <property type="match status" value="1"/>
</dbReference>
<dbReference type="PANTHER" id="PTHR14859">
    <property type="entry name" value="CALCOFLUOR WHITE HYPERSENSITIVE PROTEIN PRECURSOR"/>
    <property type="match status" value="1"/>
</dbReference>
<dbReference type="AlphaFoldDB" id="A0A2T0R429"/>
<reference evidence="2 3" key="1">
    <citation type="submission" date="2018-03" db="EMBL/GenBank/DDBJ databases">
        <title>Genomic Encyclopedia of Archaeal and Bacterial Type Strains, Phase II (KMG-II): from individual species to whole genera.</title>
        <authorList>
            <person name="Goeker M."/>
        </authorList>
    </citation>
    <scope>NUCLEOTIDE SEQUENCE [LARGE SCALE GENOMIC DNA]</scope>
    <source>
        <strain evidence="2 3">DSM 19711</strain>
    </source>
</reference>
<name>A0A2T0R429_9ACTN</name>
<dbReference type="EMBL" id="PVZF01000005">
    <property type="protein sequence ID" value="PRY15126.1"/>
    <property type="molecule type" value="Genomic_DNA"/>
</dbReference>
<keyword evidence="2" id="KW-0269">Exonuclease</keyword>
<organism evidence="2 3">
    <name type="scientific">Kineococcus rhizosphaerae</name>
    <dbReference type="NCBI Taxonomy" id="559628"/>
    <lineage>
        <taxon>Bacteria</taxon>
        <taxon>Bacillati</taxon>
        <taxon>Actinomycetota</taxon>
        <taxon>Actinomycetes</taxon>
        <taxon>Kineosporiales</taxon>
        <taxon>Kineosporiaceae</taxon>
        <taxon>Kineococcus</taxon>
    </lineage>
</organism>